<dbReference type="Pfam" id="PF07653">
    <property type="entry name" value="SH3_2"/>
    <property type="match status" value="1"/>
</dbReference>
<accession>A0A3M6T458</accession>
<comment type="caution">
    <text evidence="8">The sequence shown here is derived from an EMBL/GenBank/DDBJ whole genome shotgun (WGS) entry which is preliminary data.</text>
</comment>
<dbReference type="CDD" id="cd11862">
    <property type="entry name" value="SH3_MPP"/>
    <property type="match status" value="1"/>
</dbReference>
<dbReference type="CDD" id="cd00071">
    <property type="entry name" value="GMPK"/>
    <property type="match status" value="1"/>
</dbReference>
<dbReference type="InterPro" id="IPR036034">
    <property type="entry name" value="PDZ_sf"/>
</dbReference>
<dbReference type="InterPro" id="IPR008145">
    <property type="entry name" value="GK/Ca_channel_bsu"/>
</dbReference>
<keyword evidence="9" id="KW-1185">Reference proteome</keyword>
<dbReference type="Pfam" id="PF02828">
    <property type="entry name" value="L27"/>
    <property type="match status" value="1"/>
</dbReference>
<dbReference type="Proteomes" id="UP000275408">
    <property type="component" value="Unassembled WGS sequence"/>
</dbReference>
<dbReference type="SUPFAM" id="SSF52540">
    <property type="entry name" value="P-loop containing nucleoside triphosphate hydrolases"/>
    <property type="match status" value="1"/>
</dbReference>
<dbReference type="FunFam" id="3.40.50.300:FF:000146">
    <property type="entry name" value="MAGUK p55 subfamily member 6 isoform X1"/>
    <property type="match status" value="1"/>
</dbReference>
<dbReference type="PROSITE" id="PS51022">
    <property type="entry name" value="L27"/>
    <property type="match status" value="1"/>
</dbReference>
<dbReference type="InterPro" id="IPR001452">
    <property type="entry name" value="SH3_domain"/>
</dbReference>
<dbReference type="FunFam" id="2.30.30.40:FF:000069">
    <property type="entry name" value="MAGUK p55 subfamily member 6"/>
    <property type="match status" value="1"/>
</dbReference>
<dbReference type="SMART" id="SM00326">
    <property type="entry name" value="SH3"/>
    <property type="match status" value="1"/>
</dbReference>
<dbReference type="InterPro" id="IPR036028">
    <property type="entry name" value="SH3-like_dom_sf"/>
</dbReference>
<evidence type="ECO:0000313" key="8">
    <source>
        <dbReference type="EMBL" id="RMX34738.1"/>
    </source>
</evidence>
<dbReference type="Gene3D" id="2.30.30.40">
    <property type="entry name" value="SH3 Domains"/>
    <property type="match status" value="1"/>
</dbReference>
<evidence type="ECO:0008006" key="10">
    <source>
        <dbReference type="Google" id="ProtNLM"/>
    </source>
</evidence>
<dbReference type="InterPro" id="IPR020590">
    <property type="entry name" value="Guanylate_kinase_CS"/>
</dbReference>
<evidence type="ECO:0000256" key="2">
    <source>
        <dbReference type="ARBA" id="ARBA00022443"/>
    </source>
</evidence>
<evidence type="ECO:0000259" key="7">
    <source>
        <dbReference type="PROSITE" id="PS51022"/>
    </source>
</evidence>
<dbReference type="PROSITE" id="PS50052">
    <property type="entry name" value="GUANYLATE_KINASE_2"/>
    <property type="match status" value="1"/>
</dbReference>
<dbReference type="Gene3D" id="1.10.287.650">
    <property type="entry name" value="L27 domain"/>
    <property type="match status" value="1"/>
</dbReference>
<feature type="domain" description="Guanylate kinase-like" evidence="6">
    <location>
        <begin position="294"/>
        <end position="481"/>
    </location>
</feature>
<feature type="region of interest" description="Disordered" evidence="4">
    <location>
        <begin position="1"/>
        <end position="21"/>
    </location>
</feature>
<dbReference type="InterPro" id="IPR004172">
    <property type="entry name" value="L27_dom"/>
</dbReference>
<protein>
    <recommendedName>
        <fullName evidence="10">MAGUK p55 subfamily member 6</fullName>
    </recommendedName>
</protein>
<dbReference type="SUPFAM" id="SSF50156">
    <property type="entry name" value="PDZ domain-like"/>
    <property type="match status" value="1"/>
</dbReference>
<feature type="domain" description="L27" evidence="7">
    <location>
        <begin position="64"/>
        <end position="122"/>
    </location>
</feature>
<gene>
    <name evidence="8" type="ORF">pdam_00010182</name>
</gene>
<dbReference type="SUPFAM" id="SSF50044">
    <property type="entry name" value="SH3-domain"/>
    <property type="match status" value="1"/>
</dbReference>
<sequence>MVEPTESEQEQSSEAVQTVLKSLDDPKTAGLILEEQANALKSILGDPSVLKLVRAHDKLEEGRKQVETPNTAELAREVTTELEPQVANDDSAAELSGLLQEPHFMALLEVHDNVAFKKYASPPASPGPTDEAGTMNGFGLLHVGDRIKEVNGRDMSGNPKELQDLLRESTGKIFLKVFVRAHFDYDPEKDKIIPCKDAGLSFKIGDVLQIVEQEDPNWWQAKRTDGTDEAGIIPSQICEERRRSFVKKDRPGSGFLCGSKKKQKIMYKSAKNADFDRHEMIIYEEVAKMPPFHRKTLVLVGAQGVGRRTLKNRIILSDRARFGTTIPHTTREPREGEENGKGYNFVSREEMEQDIRAGKYLEHGDYEGNLYGTKVDSIREVMRSGKMCILDVNSTALKILKTPEFMPFVVFIASPPIENLREIHKRATSEGTITKKQTDEDLQRTAEESEKLFNSYSHYFDKVIVNDDLDKALSQLKDCIEGLSSEPQWVPVSWVY</sequence>
<dbReference type="SMART" id="SM00072">
    <property type="entry name" value="GuKc"/>
    <property type="match status" value="1"/>
</dbReference>
<dbReference type="InterPro" id="IPR050716">
    <property type="entry name" value="MAGUK"/>
</dbReference>
<dbReference type="Pfam" id="PF00625">
    <property type="entry name" value="Guanylate_kin"/>
    <property type="match status" value="1"/>
</dbReference>
<dbReference type="Gene3D" id="2.30.42.10">
    <property type="match status" value="1"/>
</dbReference>
<dbReference type="SMART" id="SM00569">
    <property type="entry name" value="L27"/>
    <property type="match status" value="2"/>
</dbReference>
<dbReference type="PROSITE" id="PS50002">
    <property type="entry name" value="SH3"/>
    <property type="match status" value="1"/>
</dbReference>
<dbReference type="EMBL" id="RCHS01004377">
    <property type="protein sequence ID" value="RMX34738.1"/>
    <property type="molecule type" value="Genomic_DNA"/>
</dbReference>
<keyword evidence="2 3" id="KW-0728">SH3 domain</keyword>
<evidence type="ECO:0000259" key="5">
    <source>
        <dbReference type="PROSITE" id="PS50002"/>
    </source>
</evidence>
<dbReference type="InterPro" id="IPR036892">
    <property type="entry name" value="L27_dom_sf"/>
</dbReference>
<evidence type="ECO:0000313" key="9">
    <source>
        <dbReference type="Proteomes" id="UP000275408"/>
    </source>
</evidence>
<dbReference type="InterPro" id="IPR008144">
    <property type="entry name" value="Guanylate_kin-like_dom"/>
</dbReference>
<comment type="similarity">
    <text evidence="1">Belongs to the MAGUK family.</text>
</comment>
<evidence type="ECO:0000256" key="1">
    <source>
        <dbReference type="ARBA" id="ARBA00007014"/>
    </source>
</evidence>
<dbReference type="AlphaFoldDB" id="A0A3M6T458"/>
<dbReference type="InterPro" id="IPR027417">
    <property type="entry name" value="P-loop_NTPase"/>
</dbReference>
<dbReference type="OrthoDB" id="65789at2759"/>
<dbReference type="STRING" id="46731.A0A3M6T458"/>
<dbReference type="SUPFAM" id="SSF101288">
    <property type="entry name" value="L27 domain"/>
    <property type="match status" value="1"/>
</dbReference>
<dbReference type="PANTHER" id="PTHR23122">
    <property type="entry name" value="MEMBRANE-ASSOCIATED GUANYLATE KINASE MAGUK"/>
    <property type="match status" value="1"/>
</dbReference>
<feature type="compositionally biased region" description="Acidic residues" evidence="4">
    <location>
        <begin position="1"/>
        <end position="11"/>
    </location>
</feature>
<name>A0A3M6T458_POCDA</name>
<evidence type="ECO:0000259" key="6">
    <source>
        <dbReference type="PROSITE" id="PS50052"/>
    </source>
</evidence>
<evidence type="ECO:0000256" key="4">
    <source>
        <dbReference type="SAM" id="MobiDB-lite"/>
    </source>
</evidence>
<dbReference type="InterPro" id="IPR014775">
    <property type="entry name" value="L27_C"/>
</dbReference>
<dbReference type="PROSITE" id="PS00856">
    <property type="entry name" value="GUANYLATE_KINASE_1"/>
    <property type="match status" value="1"/>
</dbReference>
<proteinExistence type="inferred from homology"/>
<evidence type="ECO:0000256" key="3">
    <source>
        <dbReference type="PROSITE-ProRule" id="PRU00192"/>
    </source>
</evidence>
<reference evidence="8 9" key="1">
    <citation type="journal article" date="2018" name="Sci. Rep.">
        <title>Comparative analysis of the Pocillopora damicornis genome highlights role of immune system in coral evolution.</title>
        <authorList>
            <person name="Cunning R."/>
            <person name="Bay R.A."/>
            <person name="Gillette P."/>
            <person name="Baker A.C."/>
            <person name="Traylor-Knowles N."/>
        </authorList>
    </citation>
    <scope>NUCLEOTIDE SEQUENCE [LARGE SCALE GENOMIC DNA]</scope>
    <source>
        <strain evidence="8">RSMAS</strain>
        <tissue evidence="8">Whole animal</tissue>
    </source>
</reference>
<feature type="domain" description="SH3" evidence="5">
    <location>
        <begin position="174"/>
        <end position="243"/>
    </location>
</feature>
<organism evidence="8 9">
    <name type="scientific">Pocillopora damicornis</name>
    <name type="common">Cauliflower coral</name>
    <name type="synonym">Millepora damicornis</name>
    <dbReference type="NCBI Taxonomy" id="46731"/>
    <lineage>
        <taxon>Eukaryota</taxon>
        <taxon>Metazoa</taxon>
        <taxon>Cnidaria</taxon>
        <taxon>Anthozoa</taxon>
        <taxon>Hexacorallia</taxon>
        <taxon>Scleractinia</taxon>
        <taxon>Astrocoeniina</taxon>
        <taxon>Pocilloporidae</taxon>
        <taxon>Pocillopora</taxon>
    </lineage>
</organism>
<dbReference type="Gene3D" id="3.40.50.300">
    <property type="entry name" value="P-loop containing nucleotide triphosphate hydrolases"/>
    <property type="match status" value="1"/>
</dbReference>